<sequence length="141" mass="15300">IEGISGYPTVIMSRPDLHALLLSRVPTHKIHLGKRVLSISQDDLGGVIIRTSDGMSHEGDILVGCDGAHSSIRQSLYKLMASKGPLPPSDTDDMKASHMSIHGTTRPMDFNIIPHSEDEASRCTAVIGYKKPQTVSSSDYF</sequence>
<dbReference type="AlphaFoldDB" id="A0A9P6ME13"/>
<keyword evidence="2" id="KW-1185">Reference proteome</keyword>
<evidence type="ECO:0000313" key="1">
    <source>
        <dbReference type="EMBL" id="KAF9994635.1"/>
    </source>
</evidence>
<protein>
    <recommendedName>
        <fullName evidence="3">FAD-binding domain-containing protein</fullName>
    </recommendedName>
</protein>
<evidence type="ECO:0008006" key="3">
    <source>
        <dbReference type="Google" id="ProtNLM"/>
    </source>
</evidence>
<dbReference type="InterPro" id="IPR036188">
    <property type="entry name" value="FAD/NAD-bd_sf"/>
</dbReference>
<dbReference type="GO" id="GO:0004497">
    <property type="term" value="F:monooxygenase activity"/>
    <property type="evidence" value="ECO:0007669"/>
    <property type="project" value="InterPro"/>
</dbReference>
<dbReference type="Proteomes" id="UP000703661">
    <property type="component" value="Unassembled WGS sequence"/>
</dbReference>
<name>A0A9P6ME13_9FUNG</name>
<reference evidence="1" key="1">
    <citation type="journal article" date="2020" name="Fungal Divers.">
        <title>Resolving the Mortierellaceae phylogeny through synthesis of multi-gene phylogenetics and phylogenomics.</title>
        <authorList>
            <person name="Vandepol N."/>
            <person name="Liber J."/>
            <person name="Desiro A."/>
            <person name="Na H."/>
            <person name="Kennedy M."/>
            <person name="Barry K."/>
            <person name="Grigoriev I.V."/>
            <person name="Miller A.N."/>
            <person name="O'Donnell K."/>
            <person name="Stajich J.E."/>
            <person name="Bonito G."/>
        </authorList>
    </citation>
    <scope>NUCLEOTIDE SEQUENCE</scope>
    <source>
        <strain evidence="1">NRRL 2769</strain>
    </source>
</reference>
<evidence type="ECO:0000313" key="2">
    <source>
        <dbReference type="Proteomes" id="UP000703661"/>
    </source>
</evidence>
<dbReference type="PANTHER" id="PTHR47356:SF2">
    <property type="entry name" value="FAD-BINDING DOMAIN-CONTAINING PROTEIN-RELATED"/>
    <property type="match status" value="1"/>
</dbReference>
<proteinExistence type="predicted"/>
<accession>A0A9P6ME13</accession>
<gene>
    <name evidence="1" type="ORF">BGZ80_007760</name>
</gene>
<dbReference type="Gene3D" id="3.50.50.60">
    <property type="entry name" value="FAD/NAD(P)-binding domain"/>
    <property type="match status" value="1"/>
</dbReference>
<dbReference type="SUPFAM" id="SSF51905">
    <property type="entry name" value="FAD/NAD(P)-binding domain"/>
    <property type="match status" value="1"/>
</dbReference>
<dbReference type="EMBL" id="JAAAID010004023">
    <property type="protein sequence ID" value="KAF9994635.1"/>
    <property type="molecule type" value="Genomic_DNA"/>
</dbReference>
<comment type="caution">
    <text evidence="1">The sequence shown here is derived from an EMBL/GenBank/DDBJ whole genome shotgun (WGS) entry which is preliminary data.</text>
</comment>
<feature type="non-terminal residue" evidence="1">
    <location>
        <position position="141"/>
    </location>
</feature>
<dbReference type="InterPro" id="IPR050562">
    <property type="entry name" value="FAD_mOase_fung"/>
</dbReference>
<organism evidence="1 2">
    <name type="scientific">Entomortierella chlamydospora</name>
    <dbReference type="NCBI Taxonomy" id="101097"/>
    <lineage>
        <taxon>Eukaryota</taxon>
        <taxon>Fungi</taxon>
        <taxon>Fungi incertae sedis</taxon>
        <taxon>Mucoromycota</taxon>
        <taxon>Mortierellomycotina</taxon>
        <taxon>Mortierellomycetes</taxon>
        <taxon>Mortierellales</taxon>
        <taxon>Mortierellaceae</taxon>
        <taxon>Entomortierella</taxon>
    </lineage>
</organism>
<dbReference type="PANTHER" id="PTHR47356">
    <property type="entry name" value="FAD-DEPENDENT MONOOXYGENASE ASQG-RELATED"/>
    <property type="match status" value="1"/>
</dbReference>